<keyword evidence="2" id="KW-1185">Reference proteome</keyword>
<evidence type="ECO:0000313" key="2">
    <source>
        <dbReference type="Proteomes" id="UP000466692"/>
    </source>
</evidence>
<protein>
    <submittedName>
        <fullName evidence="1">Penicillin-binding protein</fullName>
    </submittedName>
</protein>
<gene>
    <name evidence="1" type="ORF">GLW08_07500</name>
</gene>
<accession>A0ACC7VEQ9</accession>
<sequence>MNNNQSNGSDKSPFTKWWQEGKIQKASRITYDVAWNVLLFFLIIGVVGFFFAGGLGAGYFASLVKDEPIRAEEDMKQDIYNYEETTEIFFGDNKYLGKIRSDLYREEVQLENVSKHVRNAVIATEDEYFETHEGIVPKAILRAIFQEVTNASTKTGGSTLTQQLIKNQILTNEVSFERKAKEILLAMRLERFFEKDEILEAYLNVVPFGRNASGRNIAGIETAAQGIFGVSADELNLAQSAFIAGLPQSPYLYTPFSNSGEVKSEENIAPAMDRMQTVLTRMHEAGMISDQELETARNYNIAADFAKPETSPIQEYPYLTIEIEKRAKKILAKELAKQDGYSEEDLENNEALQEQYFILADRNLRGNGYKIHTTIDQKIYDKMQEIKNNYNQYGPEKPETVVVDGEEKTIQEPVQVGGLLMENSTGKILSFIGGRDYEQNQVNHATDSQRSNGSTMKPILVYAPAIELGQAQPGSVVADIDTSFQAGTKTWSPGNYTGRYHGLTSIRYALAKSFNVPAARTYADIVNQDPVSFLDKMGFTTLTEGDRTNLSMALGAVTNGVTVEENTNAYSTFGNMGNFVDAYMIDRIENKDGELLYEHKSEKTKVFSEQTSYLTIDMMRDVLDYGTATYANYQLKYKDVDWAGKTGTSQNFRDTWFVATNPNVTMGMWMGYDTPKSIKCYGCNLSYSNRNINLWSQVVNAASDIRPDLMVPEESFKNPGGIVTANYCATSGLAPSELCSEFGLVKSDIYASGQVPSKTDDSLIQTRSVVVNGKTYVADEATPNEFTNSGIYFNPDWIERNNYDKLDDFSQLIPNNERWANVSVPASNKLPNDGQPPAAPATVNVSGGAVTWSASASNDVVGYRVYRAPSPGAAFQLAGSSADTSLGSRGRGVYIVKAVDYYGRVSGASPSAQYGDFTPDPEPQPEPDDNNDSGQGNDNSGNSGNSGDSGDSGNTDNSDNSGDDTGNSGDDTSNSGDGTSGDSSGDSSNSGGNTGSSGDSNEDSGSSSDSSGGDSSSSDGSSGNSESSGLWRTVITLNNITTLIKQGRGIYIPLPFLLIKY</sequence>
<evidence type="ECO:0000313" key="1">
    <source>
        <dbReference type="EMBL" id="MYL53182.1"/>
    </source>
</evidence>
<dbReference type="EMBL" id="WMEU01000002">
    <property type="protein sequence ID" value="MYL53182.1"/>
    <property type="molecule type" value="Genomic_DNA"/>
</dbReference>
<comment type="caution">
    <text evidence="1">The sequence shown here is derived from an EMBL/GenBank/DDBJ whole genome shotgun (WGS) entry which is preliminary data.</text>
</comment>
<proteinExistence type="predicted"/>
<reference evidence="1" key="1">
    <citation type="submission" date="2019-11" db="EMBL/GenBank/DDBJ databases">
        <title>Genome sequences of 17 halophilic strains isolated from different environments.</title>
        <authorList>
            <person name="Furrow R.E."/>
        </authorList>
    </citation>
    <scope>NUCLEOTIDE SEQUENCE</scope>
    <source>
        <strain evidence="1">22510_22_Filter</strain>
    </source>
</reference>
<dbReference type="Proteomes" id="UP000466692">
    <property type="component" value="Unassembled WGS sequence"/>
</dbReference>
<organism evidence="1 2">
    <name type="scientific">Pontibacillus yanchengensis</name>
    <dbReference type="NCBI Taxonomy" id="462910"/>
    <lineage>
        <taxon>Bacteria</taxon>
        <taxon>Bacillati</taxon>
        <taxon>Bacillota</taxon>
        <taxon>Bacilli</taxon>
        <taxon>Bacillales</taxon>
        <taxon>Bacillaceae</taxon>
        <taxon>Pontibacillus</taxon>
    </lineage>
</organism>
<name>A0ACC7VEQ9_9BACI</name>